<feature type="compositionally biased region" description="Basic and acidic residues" evidence="1">
    <location>
        <begin position="44"/>
        <end position="71"/>
    </location>
</feature>
<feature type="region of interest" description="Disordered" evidence="1">
    <location>
        <begin position="1"/>
        <end position="71"/>
    </location>
</feature>
<dbReference type="GO" id="GO:0071014">
    <property type="term" value="C:post-mRNA release spliceosomal complex"/>
    <property type="evidence" value="ECO:0007669"/>
    <property type="project" value="TreeGrafter"/>
</dbReference>
<dbReference type="STRING" id="741276.A0A2S5BC25"/>
<protein>
    <recommendedName>
        <fullName evidence="4">mRNA splicing factor</fullName>
    </recommendedName>
</protein>
<evidence type="ECO:0000256" key="1">
    <source>
        <dbReference type="SAM" id="MobiDB-lite"/>
    </source>
</evidence>
<dbReference type="Pfam" id="PF08315">
    <property type="entry name" value="cwf18"/>
    <property type="match status" value="1"/>
</dbReference>
<feature type="compositionally biased region" description="Acidic residues" evidence="1">
    <location>
        <begin position="162"/>
        <end position="171"/>
    </location>
</feature>
<gene>
    <name evidence="2" type="ORF">BMF94_2523</name>
</gene>
<dbReference type="PANTHER" id="PTHR31551:SF1">
    <property type="entry name" value="COILED-COIL DOMAIN-CONTAINING PROTEIN 12"/>
    <property type="match status" value="1"/>
</dbReference>
<dbReference type="AlphaFoldDB" id="A0A2S5BC25"/>
<evidence type="ECO:0000313" key="3">
    <source>
        <dbReference type="Proteomes" id="UP000237144"/>
    </source>
</evidence>
<dbReference type="EMBL" id="PJQD01000025">
    <property type="protein sequence ID" value="POY74329.1"/>
    <property type="molecule type" value="Genomic_DNA"/>
</dbReference>
<accession>A0A2S5BC25</accession>
<reference evidence="2 3" key="1">
    <citation type="journal article" date="2018" name="Front. Microbiol.">
        <title>Prospects for Fungal Bioremediation of Acidic Radioactive Waste Sites: Characterization and Genome Sequence of Rhodotorula taiwanensis MD1149.</title>
        <authorList>
            <person name="Tkavc R."/>
            <person name="Matrosova V.Y."/>
            <person name="Grichenko O.E."/>
            <person name="Gostincar C."/>
            <person name="Volpe R.P."/>
            <person name="Klimenkova P."/>
            <person name="Gaidamakova E.K."/>
            <person name="Zhou C.E."/>
            <person name="Stewart B.J."/>
            <person name="Lyman M.G."/>
            <person name="Malfatti S.A."/>
            <person name="Rubinfeld B."/>
            <person name="Courtot M."/>
            <person name="Singh J."/>
            <person name="Dalgard C.L."/>
            <person name="Hamilton T."/>
            <person name="Frey K.G."/>
            <person name="Gunde-Cimerman N."/>
            <person name="Dugan L."/>
            <person name="Daly M.J."/>
        </authorList>
    </citation>
    <scope>NUCLEOTIDE SEQUENCE [LARGE SCALE GENOMIC DNA]</scope>
    <source>
        <strain evidence="2 3">MD1149</strain>
    </source>
</reference>
<feature type="region of interest" description="Disordered" evidence="1">
    <location>
        <begin position="135"/>
        <end position="171"/>
    </location>
</feature>
<dbReference type="PANTHER" id="PTHR31551">
    <property type="entry name" value="PRE-MRNA-SPLICING FACTOR CWF18"/>
    <property type="match status" value="1"/>
</dbReference>
<sequence length="171" mass="19038">MSLQEQADARKAKLAALKKRKTLHDSGAPQPAGAAAADDDDDRQEVFKFRNYDPETGKARKHARTDENDTVEKQVEGLAERAILEDEIRRAQELDLTNIQPKKPNWDLKRDLDRKLAKVKPKTEQAIAQLIRKRLQAQRGTAGGAEPATDELIAGMERAGEDAEEVGSDEE</sequence>
<keyword evidence="3" id="KW-1185">Reference proteome</keyword>
<evidence type="ECO:0008006" key="4">
    <source>
        <dbReference type="Google" id="ProtNLM"/>
    </source>
</evidence>
<dbReference type="OrthoDB" id="10261348at2759"/>
<comment type="caution">
    <text evidence="2">The sequence shown here is derived from an EMBL/GenBank/DDBJ whole genome shotgun (WGS) entry which is preliminary data.</text>
</comment>
<proteinExistence type="predicted"/>
<evidence type="ECO:0000313" key="2">
    <source>
        <dbReference type="EMBL" id="POY74329.1"/>
    </source>
</evidence>
<organism evidence="2 3">
    <name type="scientific">Rhodotorula taiwanensis</name>
    <dbReference type="NCBI Taxonomy" id="741276"/>
    <lineage>
        <taxon>Eukaryota</taxon>
        <taxon>Fungi</taxon>
        <taxon>Dikarya</taxon>
        <taxon>Basidiomycota</taxon>
        <taxon>Pucciniomycotina</taxon>
        <taxon>Microbotryomycetes</taxon>
        <taxon>Sporidiobolales</taxon>
        <taxon>Sporidiobolaceae</taxon>
        <taxon>Rhodotorula</taxon>
    </lineage>
</organism>
<feature type="compositionally biased region" description="Basic residues" evidence="1">
    <location>
        <begin position="12"/>
        <end position="22"/>
    </location>
</feature>
<dbReference type="Proteomes" id="UP000237144">
    <property type="component" value="Unassembled WGS sequence"/>
</dbReference>
<dbReference type="GO" id="GO:0005684">
    <property type="term" value="C:U2-type spliceosomal complex"/>
    <property type="evidence" value="ECO:0007669"/>
    <property type="project" value="TreeGrafter"/>
</dbReference>
<dbReference type="InterPro" id="IPR013169">
    <property type="entry name" value="mRNA_splic_Cwf18-like"/>
</dbReference>
<name>A0A2S5BC25_9BASI</name>
<feature type="compositionally biased region" description="Low complexity" evidence="1">
    <location>
        <begin position="25"/>
        <end position="36"/>
    </location>
</feature>